<evidence type="ECO:0000259" key="1">
    <source>
        <dbReference type="Pfam" id="PF07530"/>
    </source>
</evidence>
<evidence type="ECO:0000313" key="3">
    <source>
        <dbReference type="Proteomes" id="UP001153954"/>
    </source>
</evidence>
<feature type="domain" description="Pre-C2HC" evidence="1">
    <location>
        <begin position="56"/>
        <end position="121"/>
    </location>
</feature>
<name>A0AAU9TTV0_EUPED</name>
<gene>
    <name evidence="2" type="ORF">EEDITHA_LOCUS6127</name>
</gene>
<sequence length="121" mass="14288">MANKNQLRINTLDPETYKRIITKFRESGLIDHTFKRKEERLCRIVIRNLHHTTPKSEIKEEIEKTVNTVVGKIIYSRYGPEKKPTSTFFVNLLLSENNKAAKEIKYIYHQSVTIEDPKKKN</sequence>
<accession>A0AAU9TTV0</accession>
<organism evidence="2 3">
    <name type="scientific">Euphydryas editha</name>
    <name type="common">Edith's checkerspot</name>
    <dbReference type="NCBI Taxonomy" id="104508"/>
    <lineage>
        <taxon>Eukaryota</taxon>
        <taxon>Metazoa</taxon>
        <taxon>Ecdysozoa</taxon>
        <taxon>Arthropoda</taxon>
        <taxon>Hexapoda</taxon>
        <taxon>Insecta</taxon>
        <taxon>Pterygota</taxon>
        <taxon>Neoptera</taxon>
        <taxon>Endopterygota</taxon>
        <taxon>Lepidoptera</taxon>
        <taxon>Glossata</taxon>
        <taxon>Ditrysia</taxon>
        <taxon>Papilionoidea</taxon>
        <taxon>Nymphalidae</taxon>
        <taxon>Nymphalinae</taxon>
        <taxon>Euphydryas</taxon>
    </lineage>
</organism>
<dbReference type="EMBL" id="CAKOGL010000009">
    <property type="protein sequence ID" value="CAH2090134.1"/>
    <property type="molecule type" value="Genomic_DNA"/>
</dbReference>
<protein>
    <recommendedName>
        <fullName evidence="1">Pre-C2HC domain-containing protein</fullName>
    </recommendedName>
</protein>
<evidence type="ECO:0000313" key="2">
    <source>
        <dbReference type="EMBL" id="CAH2090134.1"/>
    </source>
</evidence>
<dbReference type="AlphaFoldDB" id="A0AAU9TTV0"/>
<dbReference type="Proteomes" id="UP001153954">
    <property type="component" value="Unassembled WGS sequence"/>
</dbReference>
<reference evidence="2" key="1">
    <citation type="submission" date="2022-03" db="EMBL/GenBank/DDBJ databases">
        <authorList>
            <person name="Tunstrom K."/>
        </authorList>
    </citation>
    <scope>NUCLEOTIDE SEQUENCE</scope>
</reference>
<comment type="caution">
    <text evidence="2">The sequence shown here is derived from an EMBL/GenBank/DDBJ whole genome shotgun (WGS) entry which is preliminary data.</text>
</comment>
<keyword evidence="3" id="KW-1185">Reference proteome</keyword>
<proteinExistence type="predicted"/>
<dbReference type="InterPro" id="IPR006579">
    <property type="entry name" value="Pre_C2HC_dom"/>
</dbReference>
<dbReference type="Pfam" id="PF07530">
    <property type="entry name" value="PRE_C2HC"/>
    <property type="match status" value="1"/>
</dbReference>